<evidence type="ECO:0000256" key="1">
    <source>
        <dbReference type="SAM" id="Phobius"/>
    </source>
</evidence>
<comment type="caution">
    <text evidence="2">The sequence shown here is derived from an EMBL/GenBank/DDBJ whole genome shotgun (WGS) entry which is preliminary data.</text>
</comment>
<name>A0ABU0INX0_9CAUL</name>
<organism evidence="2 3">
    <name type="scientific">Caulobacter ginsengisoli</name>
    <dbReference type="NCBI Taxonomy" id="400775"/>
    <lineage>
        <taxon>Bacteria</taxon>
        <taxon>Pseudomonadati</taxon>
        <taxon>Pseudomonadota</taxon>
        <taxon>Alphaproteobacteria</taxon>
        <taxon>Caulobacterales</taxon>
        <taxon>Caulobacteraceae</taxon>
        <taxon>Caulobacter</taxon>
    </lineage>
</organism>
<keyword evidence="1" id="KW-0472">Membrane</keyword>
<feature type="transmembrane region" description="Helical" evidence="1">
    <location>
        <begin position="32"/>
        <end position="50"/>
    </location>
</feature>
<evidence type="ECO:0000313" key="3">
    <source>
        <dbReference type="Proteomes" id="UP001228905"/>
    </source>
</evidence>
<keyword evidence="1" id="KW-0812">Transmembrane</keyword>
<dbReference type="Proteomes" id="UP001228905">
    <property type="component" value="Unassembled WGS sequence"/>
</dbReference>
<evidence type="ECO:0000313" key="2">
    <source>
        <dbReference type="EMBL" id="MDQ0463689.1"/>
    </source>
</evidence>
<gene>
    <name evidence="2" type="ORF">QO010_001460</name>
</gene>
<keyword evidence="3" id="KW-1185">Reference proteome</keyword>
<feature type="transmembrane region" description="Helical" evidence="1">
    <location>
        <begin position="59"/>
        <end position="76"/>
    </location>
</feature>
<feature type="transmembrane region" description="Helical" evidence="1">
    <location>
        <begin position="96"/>
        <end position="117"/>
    </location>
</feature>
<proteinExistence type="predicted"/>
<sequence>MTILRIIALIHGLSLIIGETWRSWGAGRPLVFVVDDYLIGGFVILGAWLMRTDTLRNRALFAAAWGANAGMLYGSFFGKLVDPASSNAGNWSIGVLTWLVGLAFVVSVAGMVAAILLPARPKPA</sequence>
<protein>
    <submittedName>
        <fullName evidence="2">Vacuolar-type H+-ATPase subunit I/STV1</fullName>
    </submittedName>
</protein>
<dbReference type="RefSeq" id="WP_307347814.1">
    <property type="nucleotide sequence ID" value="NZ_JAUSVS010000002.1"/>
</dbReference>
<accession>A0ABU0INX0</accession>
<dbReference type="EMBL" id="JAUSVS010000002">
    <property type="protein sequence ID" value="MDQ0463689.1"/>
    <property type="molecule type" value="Genomic_DNA"/>
</dbReference>
<keyword evidence="1" id="KW-1133">Transmembrane helix</keyword>
<reference evidence="2 3" key="1">
    <citation type="submission" date="2023-07" db="EMBL/GenBank/DDBJ databases">
        <title>Genomic Encyclopedia of Type Strains, Phase IV (KMG-IV): sequencing the most valuable type-strain genomes for metagenomic binning, comparative biology and taxonomic classification.</title>
        <authorList>
            <person name="Goeker M."/>
        </authorList>
    </citation>
    <scope>NUCLEOTIDE SEQUENCE [LARGE SCALE GENOMIC DNA]</scope>
    <source>
        <strain evidence="2 3">DSM 18695</strain>
    </source>
</reference>